<proteinExistence type="predicted"/>
<dbReference type="EMBL" id="BAABHB010000001">
    <property type="protein sequence ID" value="GAA4395291.1"/>
    <property type="molecule type" value="Genomic_DNA"/>
</dbReference>
<dbReference type="Pfam" id="PF13585">
    <property type="entry name" value="CHU_C"/>
    <property type="match status" value="1"/>
</dbReference>
<keyword evidence="3" id="KW-1185">Reference proteome</keyword>
<sequence length="965" mass="105999">MSYRMKFTYTAWLVAFLLIGSLWPAVSYATHVRAGEITTRRLPGNSLTYEITLTVYFDEARGRDAARQQETVTFCFGDGTTQEVRRLPPTLLRGNPNTSINIYRTTHTYPGPGTFSISVAITNRNNGTINMLDPVNTSFYISTTISVNAALGLNSTPVLLNPPLDSARVGQRFCHNPAAFDADGDSLAYRLTIPQQGVPSNPCRGVVVNGYRDPARGINPNAQTEAQNAPATFTINPITGDLCWDAPGAAGQYNVAFIIEEWRNGVLIGEIIRDMQIVVTDNPNRRPQLQAPADLCVEAGTLINQTVTATDPDGHRLELTAFGGPFNRGPDGQPYPDALVAPQAATFTTPNQPQNSPATGTFRWQTNCSHIRQEPYDIVFRAVDFPGRNATQLATLQSFRITIIGPRPQNLAARPTASPTGGRAVQLTWSPYTCAPPGSLMLVYRREGCPPLQLSPCQTGLPPGSGYTEVGRVPSTATAFVDTLNLRRGIQYSYVIVAQYPLPQGGVSIASQPVCFNLPLLAPVLTNVTVDSTSETRGVITVRWTRPLGLNPGDLGAPYQYRLLRSTGLGTTTFTPVATITTTLTPGVADTLFVDRGLNTTQNAYTYQLEFYFTATNGQLTRLDATEPASSVRLSTTPALRQIQLSWQAQTPWSNDNQRHRVYRSRRGPNGPFNLIAEVAVQGPNTYVYTDTGSDTFLADGNTSLPLSADSSYCYRVETVGRYPDSRIPVGLLYNFSQIICASPIDTTRPCPPVLSLDPLDCAALTDESFCNQSSFSNNLRWRYPERDARNQLCDQTITSYNIYYSRYQEDERSERLTSVPAPVTTFEHSSLTSVAGCYYVTAVNRRGLESAPSNRVCNDNCPAYKLPNVFTPNGDGRNDVFQPLACPRFVETVEFVVYNRWGAKVFQTTDPNLNWNGKTTAGQDLASGLYYYQVTVRFASVSRNAPPLVQKGWIQLLRDGVSMR</sequence>
<dbReference type="InterPro" id="IPR013783">
    <property type="entry name" value="Ig-like_fold"/>
</dbReference>
<reference evidence="3" key="1">
    <citation type="journal article" date="2019" name="Int. J. Syst. Evol. Microbiol.">
        <title>The Global Catalogue of Microorganisms (GCM) 10K type strain sequencing project: providing services to taxonomists for standard genome sequencing and annotation.</title>
        <authorList>
            <consortium name="The Broad Institute Genomics Platform"/>
            <consortium name="The Broad Institute Genome Sequencing Center for Infectious Disease"/>
            <person name="Wu L."/>
            <person name="Ma J."/>
        </authorList>
    </citation>
    <scope>NUCLEOTIDE SEQUENCE [LARGE SCALE GENOMIC DNA]</scope>
    <source>
        <strain evidence="3">JCM 17925</strain>
    </source>
</reference>
<dbReference type="PROSITE" id="PS50093">
    <property type="entry name" value="PKD"/>
    <property type="match status" value="1"/>
</dbReference>
<accession>A0ABP8JS15</accession>
<organism evidence="2 3">
    <name type="scientific">Nibrella viscosa</name>
    <dbReference type="NCBI Taxonomy" id="1084524"/>
    <lineage>
        <taxon>Bacteria</taxon>
        <taxon>Pseudomonadati</taxon>
        <taxon>Bacteroidota</taxon>
        <taxon>Cytophagia</taxon>
        <taxon>Cytophagales</taxon>
        <taxon>Spirosomataceae</taxon>
        <taxon>Nibrella</taxon>
    </lineage>
</organism>
<evidence type="ECO:0000313" key="3">
    <source>
        <dbReference type="Proteomes" id="UP001500936"/>
    </source>
</evidence>
<dbReference type="InterPro" id="IPR035986">
    <property type="entry name" value="PKD_dom_sf"/>
</dbReference>
<feature type="domain" description="PKD" evidence="1">
    <location>
        <begin position="76"/>
        <end position="123"/>
    </location>
</feature>
<dbReference type="SUPFAM" id="SSF49299">
    <property type="entry name" value="PKD domain"/>
    <property type="match status" value="1"/>
</dbReference>
<dbReference type="Proteomes" id="UP001500936">
    <property type="component" value="Unassembled WGS sequence"/>
</dbReference>
<dbReference type="Gene3D" id="2.60.40.10">
    <property type="entry name" value="Immunoglobulins"/>
    <property type="match status" value="3"/>
</dbReference>
<name>A0ABP8JS15_9BACT</name>
<dbReference type="InterPro" id="IPR026341">
    <property type="entry name" value="T9SS_type_B"/>
</dbReference>
<dbReference type="NCBIfam" id="TIGR04131">
    <property type="entry name" value="Bac_Flav_CTERM"/>
    <property type="match status" value="1"/>
</dbReference>
<protein>
    <recommendedName>
        <fullName evidence="1">PKD domain-containing protein</fullName>
    </recommendedName>
</protein>
<dbReference type="InterPro" id="IPR000601">
    <property type="entry name" value="PKD_dom"/>
</dbReference>
<evidence type="ECO:0000259" key="1">
    <source>
        <dbReference type="PROSITE" id="PS50093"/>
    </source>
</evidence>
<gene>
    <name evidence="2" type="ORF">GCM10023187_02000</name>
</gene>
<evidence type="ECO:0000313" key="2">
    <source>
        <dbReference type="EMBL" id="GAA4395291.1"/>
    </source>
</evidence>
<comment type="caution">
    <text evidence="2">The sequence shown here is derived from an EMBL/GenBank/DDBJ whole genome shotgun (WGS) entry which is preliminary data.</text>
</comment>